<dbReference type="GO" id="GO:0008897">
    <property type="term" value="F:holo-[acyl-carrier-protein] synthase activity"/>
    <property type="evidence" value="ECO:0007669"/>
    <property type="project" value="InterPro"/>
</dbReference>
<accession>A0A7D7Q5M7</accession>
<name>A0A7D7Q5M7_KOCVA</name>
<dbReference type="Proteomes" id="UP000216825">
    <property type="component" value="Chromosome"/>
</dbReference>
<dbReference type="GO" id="GO:0000287">
    <property type="term" value="F:magnesium ion binding"/>
    <property type="evidence" value="ECO:0007669"/>
    <property type="project" value="InterPro"/>
</dbReference>
<evidence type="ECO:0000256" key="1">
    <source>
        <dbReference type="ARBA" id="ARBA00022679"/>
    </source>
</evidence>
<keyword evidence="1" id="KW-0808">Transferase</keyword>
<dbReference type="InterPro" id="IPR037143">
    <property type="entry name" value="4-PPantetheinyl_Trfase_dom_sf"/>
</dbReference>
<reference evidence="3 4" key="2">
    <citation type="submission" date="2020-07" db="EMBL/GenBank/DDBJ databases">
        <title>Genome of starter culture bacteria Kocuria salsicia reveals its technological properties and safety for usage in meat industry.</title>
        <authorList>
            <person name="Michael M."/>
            <person name="Konstantin K."/>
            <person name="Evgenii K."/>
            <person name="Galina S."/>
            <person name="Oksana K."/>
            <person name="Andrei L."/>
        </authorList>
    </citation>
    <scope>NUCLEOTIDE SEQUENCE [LARGE SCALE GENOMIC DNA]</scope>
    <source>
        <strain evidence="3 4">80</strain>
    </source>
</reference>
<dbReference type="RefSeq" id="WP_094394086.1">
    <property type="nucleotide sequence ID" value="NZ_CP059343.1"/>
</dbReference>
<dbReference type="InterPro" id="IPR008278">
    <property type="entry name" value="4-PPantetheinyl_Trfase_dom"/>
</dbReference>
<gene>
    <name evidence="3" type="ORF">CIB50_0001993</name>
</gene>
<evidence type="ECO:0000313" key="4">
    <source>
        <dbReference type="Proteomes" id="UP000216825"/>
    </source>
</evidence>
<organism evidence="3 4">
    <name type="scientific">Kocuria varians</name>
    <name type="common">Micrococcus varians</name>
    <dbReference type="NCBI Taxonomy" id="1272"/>
    <lineage>
        <taxon>Bacteria</taxon>
        <taxon>Bacillati</taxon>
        <taxon>Actinomycetota</taxon>
        <taxon>Actinomycetes</taxon>
        <taxon>Micrococcales</taxon>
        <taxon>Micrococcaceae</taxon>
        <taxon>Kocuria</taxon>
    </lineage>
</organism>
<protein>
    <recommendedName>
        <fullName evidence="2">4'-phosphopantetheinyl transferase domain-containing protein</fullName>
    </recommendedName>
</protein>
<evidence type="ECO:0000313" key="3">
    <source>
        <dbReference type="EMBL" id="QMS57260.1"/>
    </source>
</evidence>
<dbReference type="AlphaFoldDB" id="A0A7D7Q5M7"/>
<keyword evidence="4" id="KW-1185">Reference proteome</keyword>
<feature type="domain" description="4'-phosphopantetheinyl transferase" evidence="2">
    <location>
        <begin position="154"/>
        <end position="230"/>
    </location>
</feature>
<dbReference type="KEGG" id="kvr:CIB50_0001993"/>
<dbReference type="EMBL" id="CP059343">
    <property type="protein sequence ID" value="QMS57260.1"/>
    <property type="molecule type" value="Genomic_DNA"/>
</dbReference>
<dbReference type="SUPFAM" id="SSF56214">
    <property type="entry name" value="4'-phosphopantetheinyl transferase"/>
    <property type="match status" value="2"/>
</dbReference>
<sequence>MSARTATVAQPVWAQLRRRVPGAPADLTLHVLPLAEVAAWAESATDCLSAEELARARGIQETSARELFVVSRVALRHVLGHRLGCAPGDVPVTHDPRTGAPHEVHGRAGAVAGRRGDAGPELGWSPALGQIRPVHFSISRTAGLVAVVTAQREVGVDVERLQSEVETDVLLDILHPADRARLAGLRGRRRRVAVTRAWVRVEALVKGWRTGLARGPASINVGTRSRATYGPDWTVGDVRTTARENARLAVAWRTDPAPQG</sequence>
<evidence type="ECO:0000259" key="2">
    <source>
        <dbReference type="Pfam" id="PF01648"/>
    </source>
</evidence>
<proteinExistence type="predicted"/>
<dbReference type="Pfam" id="PF01648">
    <property type="entry name" value="ACPS"/>
    <property type="match status" value="1"/>
</dbReference>
<dbReference type="Gene3D" id="3.90.470.20">
    <property type="entry name" value="4'-phosphopantetheinyl transferase domain"/>
    <property type="match status" value="1"/>
</dbReference>
<reference evidence="4" key="1">
    <citation type="submission" date="2017-08" db="EMBL/GenBank/DDBJ databases">
        <title>Draft Genome Sequence of Kocuria varians 80.</title>
        <authorList>
            <person name="Minaev M."/>
            <person name="Kurbakov K.A."/>
            <person name="Solodovnikova G.I."/>
            <person name="Kuznetsova O.A."/>
            <person name="Lisitsyn A.B."/>
        </authorList>
    </citation>
    <scope>NUCLEOTIDE SEQUENCE [LARGE SCALE GENOMIC DNA]</scope>
    <source>
        <strain evidence="4">80</strain>
    </source>
</reference>